<dbReference type="Pfam" id="PF02515">
    <property type="entry name" value="CoA_transf_3"/>
    <property type="match status" value="1"/>
</dbReference>
<dbReference type="InterPro" id="IPR044855">
    <property type="entry name" value="CoA-Trfase_III_dom3_sf"/>
</dbReference>
<dbReference type="EMBL" id="AP023354">
    <property type="protein sequence ID" value="BCJ30103.1"/>
    <property type="molecule type" value="Genomic_DNA"/>
</dbReference>
<protein>
    <submittedName>
        <fullName evidence="4">CoA transferase</fullName>
    </submittedName>
</protein>
<evidence type="ECO:0000256" key="2">
    <source>
        <dbReference type="ARBA" id="ARBA00022679"/>
    </source>
</evidence>
<comment type="similarity">
    <text evidence="1">Belongs to the CoA-transferase III family.</text>
</comment>
<dbReference type="SUPFAM" id="SSF89796">
    <property type="entry name" value="CoA-transferase family III (CaiB/BaiF)"/>
    <property type="match status" value="1"/>
</dbReference>
<gene>
    <name evidence="4" type="ORF">Asera_42110</name>
</gene>
<dbReference type="Gene3D" id="3.40.50.10540">
    <property type="entry name" value="Crotonobetainyl-coa:carnitine coa-transferase, domain 1"/>
    <property type="match status" value="1"/>
</dbReference>
<dbReference type="KEGG" id="aser:Asera_42110"/>
<name>A0A810L3Z9_9ACTN</name>
<dbReference type="OrthoDB" id="9797653at2"/>
<keyword evidence="2 4" id="KW-0808">Transferase</keyword>
<feature type="region of interest" description="Disordered" evidence="3">
    <location>
        <begin position="1"/>
        <end position="51"/>
    </location>
</feature>
<evidence type="ECO:0000256" key="1">
    <source>
        <dbReference type="ARBA" id="ARBA00008383"/>
    </source>
</evidence>
<keyword evidence="5" id="KW-1185">Reference proteome</keyword>
<organism evidence="4 5">
    <name type="scientific">Actinocatenispora sera</name>
    <dbReference type="NCBI Taxonomy" id="390989"/>
    <lineage>
        <taxon>Bacteria</taxon>
        <taxon>Bacillati</taxon>
        <taxon>Actinomycetota</taxon>
        <taxon>Actinomycetes</taxon>
        <taxon>Micromonosporales</taxon>
        <taxon>Micromonosporaceae</taxon>
        <taxon>Actinocatenispora</taxon>
    </lineage>
</organism>
<dbReference type="InterPro" id="IPR050509">
    <property type="entry name" value="CoA-transferase_III"/>
</dbReference>
<dbReference type="PANTHER" id="PTHR48228:SF6">
    <property type="entry name" value="L-CARNITINE COA-TRANSFERASE"/>
    <property type="match status" value="1"/>
</dbReference>
<sequence length="448" mass="47218">MTPEARPEPSTSRRVNRPGDASRPGDQGIVPSAPSTSSPDPGLDAGVGAAARPGRGPLAGLRVVDASTLFAGPLTAMHLGDLGADVVKVEHPRRPDPARGHGPAKDGHNLWYKTLGRNKRTMTLDLSTDGGRDVFRRLAGTADVVVENFRPDTLERWGLGYAELSAGNPGLVLARITGFGQVGPYRRRPGFGTLAEAMSGFAAMTGTPDGPPTLPPFGLADGITSFAAAYAVLAAVHARHATGSGQVVDLSIVEPMLAVLGPQITQWDQLHTVQPRTGNRSANNAPRNTYRCADGRWVAVSTSAQSIAERVMRLVGRPDVVSQDWFATGAGRVAHADELDSAVAAWIAQRTRDEVVAAFERAQAAVAPIYDASDIAADPQYAALHTIVRVDDPDLGPTAMQNVPFRLSATPGSIRFTGRRQGADTDEILAELGYPDDEIAAFRAAGVI</sequence>
<dbReference type="Proteomes" id="UP000680750">
    <property type="component" value="Chromosome"/>
</dbReference>
<dbReference type="GO" id="GO:0016740">
    <property type="term" value="F:transferase activity"/>
    <property type="evidence" value="ECO:0007669"/>
    <property type="project" value="UniProtKB-KW"/>
</dbReference>
<dbReference type="InterPro" id="IPR023606">
    <property type="entry name" value="CoA-Trfase_III_dom_1_sf"/>
</dbReference>
<dbReference type="AlphaFoldDB" id="A0A810L3Z9"/>
<evidence type="ECO:0000256" key="3">
    <source>
        <dbReference type="SAM" id="MobiDB-lite"/>
    </source>
</evidence>
<dbReference type="PANTHER" id="PTHR48228">
    <property type="entry name" value="SUCCINYL-COA--D-CITRAMALATE COA-TRANSFERASE"/>
    <property type="match status" value="1"/>
</dbReference>
<dbReference type="Gene3D" id="3.30.1540.10">
    <property type="entry name" value="formyl-coa transferase, domain 3"/>
    <property type="match status" value="1"/>
</dbReference>
<evidence type="ECO:0000313" key="5">
    <source>
        <dbReference type="Proteomes" id="UP000680750"/>
    </source>
</evidence>
<reference evidence="4" key="1">
    <citation type="submission" date="2020-08" db="EMBL/GenBank/DDBJ databases">
        <title>Whole genome shotgun sequence of Actinocatenispora sera NBRC 101916.</title>
        <authorList>
            <person name="Komaki H."/>
            <person name="Tamura T."/>
        </authorList>
    </citation>
    <scope>NUCLEOTIDE SEQUENCE</scope>
    <source>
        <strain evidence="4">NBRC 101916</strain>
    </source>
</reference>
<evidence type="ECO:0000313" key="4">
    <source>
        <dbReference type="EMBL" id="BCJ30103.1"/>
    </source>
</evidence>
<proteinExistence type="inferred from homology"/>
<accession>A0A810L3Z9</accession>
<dbReference type="InterPro" id="IPR003673">
    <property type="entry name" value="CoA-Trfase_fam_III"/>
</dbReference>